<dbReference type="AlphaFoldDB" id="A0A3P6TRL8"/>
<feature type="domain" description="UPF0506" evidence="6">
    <location>
        <begin position="175"/>
        <end position="232"/>
    </location>
</feature>
<protein>
    <recommendedName>
        <fullName evidence="6">UPF0506 domain-containing protein</fullName>
    </recommendedName>
</protein>
<evidence type="ECO:0000256" key="3">
    <source>
        <dbReference type="ARBA" id="ARBA00022729"/>
    </source>
</evidence>
<keyword evidence="2" id="KW-0964">Secreted</keyword>
<name>A0A3P6TRL8_DIBLA</name>
<keyword evidence="4" id="KW-0960">Knottin</keyword>
<gene>
    <name evidence="7" type="ORF">DILT_LOCUS3819</name>
</gene>
<organism evidence="7 8">
    <name type="scientific">Dibothriocephalus latus</name>
    <name type="common">Fish tapeworm</name>
    <name type="synonym">Diphyllobothrium latum</name>
    <dbReference type="NCBI Taxonomy" id="60516"/>
    <lineage>
        <taxon>Eukaryota</taxon>
        <taxon>Metazoa</taxon>
        <taxon>Spiralia</taxon>
        <taxon>Lophotrochozoa</taxon>
        <taxon>Platyhelminthes</taxon>
        <taxon>Cestoda</taxon>
        <taxon>Eucestoda</taxon>
        <taxon>Diphyllobothriidea</taxon>
        <taxon>Diphyllobothriidae</taxon>
        <taxon>Dibothriocephalus</taxon>
    </lineage>
</organism>
<comment type="subcellular location">
    <subcellularLocation>
        <location evidence="1">Secreted</location>
    </subcellularLocation>
</comment>
<feature type="domain" description="UPF0506" evidence="6">
    <location>
        <begin position="32"/>
        <end position="87"/>
    </location>
</feature>
<keyword evidence="8" id="KW-1185">Reference proteome</keyword>
<dbReference type="InterPro" id="IPR021712">
    <property type="entry name" value="UPF0506"/>
</dbReference>
<evidence type="ECO:0000256" key="1">
    <source>
        <dbReference type="ARBA" id="ARBA00004613"/>
    </source>
</evidence>
<dbReference type="OrthoDB" id="6224842at2759"/>
<dbReference type="Pfam" id="PF11703">
    <property type="entry name" value="UPF0506"/>
    <property type="match status" value="2"/>
</dbReference>
<reference evidence="7 8" key="1">
    <citation type="submission" date="2018-11" db="EMBL/GenBank/DDBJ databases">
        <authorList>
            <consortium name="Pathogen Informatics"/>
        </authorList>
    </citation>
    <scope>NUCLEOTIDE SEQUENCE [LARGE SCALE GENOMIC DNA]</scope>
</reference>
<keyword evidence="3" id="KW-0732">Signal</keyword>
<evidence type="ECO:0000313" key="7">
    <source>
        <dbReference type="EMBL" id="VDK86079.1"/>
    </source>
</evidence>
<proteinExistence type="predicted"/>
<keyword evidence="5" id="KW-1015">Disulfide bond</keyword>
<sequence length="233" mass="26726">MLSNETFTVFRNIYIRTYTFYGFASYARENVCQQEGEVCSKTVFLRCCDPLVCELSGFGRGVCVRCLGDNKFCVRSRDCCSGKCSWFRWPLRISNLDEFWMEYYHRTDIDMPRNKYAAKYLPFLSNCPSTVCQLLSASVNTDLLNTPERSLCKTPNTKLPFFLKKVNRNAHSDVCQQEGEVCSKTVFLRCCDPLVCEISGFGQGVCVRCLGDNKFCVRSRDCCSGKCSWFRCV</sequence>
<evidence type="ECO:0000256" key="4">
    <source>
        <dbReference type="ARBA" id="ARBA00022854"/>
    </source>
</evidence>
<dbReference type="GO" id="GO:0005576">
    <property type="term" value="C:extracellular region"/>
    <property type="evidence" value="ECO:0007669"/>
    <property type="project" value="UniProtKB-SubCell"/>
</dbReference>
<accession>A0A3P6TRL8</accession>
<evidence type="ECO:0000259" key="6">
    <source>
        <dbReference type="Pfam" id="PF11703"/>
    </source>
</evidence>
<evidence type="ECO:0000256" key="5">
    <source>
        <dbReference type="ARBA" id="ARBA00023157"/>
    </source>
</evidence>
<dbReference type="Proteomes" id="UP000281553">
    <property type="component" value="Unassembled WGS sequence"/>
</dbReference>
<evidence type="ECO:0000313" key="8">
    <source>
        <dbReference type="Proteomes" id="UP000281553"/>
    </source>
</evidence>
<dbReference type="EMBL" id="UYRU01044306">
    <property type="protein sequence ID" value="VDK86079.1"/>
    <property type="molecule type" value="Genomic_DNA"/>
</dbReference>
<evidence type="ECO:0000256" key="2">
    <source>
        <dbReference type="ARBA" id="ARBA00022525"/>
    </source>
</evidence>